<protein>
    <submittedName>
        <fullName evidence="2">Uncharacterized protein</fullName>
    </submittedName>
</protein>
<evidence type="ECO:0000313" key="3">
    <source>
        <dbReference type="Proteomes" id="UP000248745"/>
    </source>
</evidence>
<keyword evidence="1" id="KW-0812">Transmembrane</keyword>
<reference evidence="2 3" key="1">
    <citation type="submission" date="2018-06" db="EMBL/GenBank/DDBJ databases">
        <title>Mucibacter soli gen. nov., sp. nov., a new member of the family Chitinophagaceae producing mucin.</title>
        <authorList>
            <person name="Kim M.-K."/>
            <person name="Park S."/>
            <person name="Kim T.-S."/>
            <person name="Joung Y."/>
            <person name="Han J.-H."/>
            <person name="Kim S.B."/>
        </authorList>
    </citation>
    <scope>NUCLEOTIDE SEQUENCE [LARGE SCALE GENOMIC DNA]</scope>
    <source>
        <strain evidence="2 3">R1-15</strain>
    </source>
</reference>
<evidence type="ECO:0000256" key="1">
    <source>
        <dbReference type="SAM" id="Phobius"/>
    </source>
</evidence>
<keyword evidence="1" id="KW-1133">Transmembrane helix</keyword>
<accession>A0A2W2BVI5</accession>
<sequence>MNFINAFLTQYGKPYGWLVLAAYIFFLLTGLIWVYEQPTLYSIVFTAFFAAQLYFKHRLANLIAGVVFLFVSIIVFLNILGATYGKDHFDGTILIPFGILCIFFSGILIFSYRRAFLEKNQ</sequence>
<gene>
    <name evidence="2" type="ORF">DN068_17260</name>
</gene>
<name>A0A2W2BVI5_9BACT</name>
<proteinExistence type="predicted"/>
<dbReference type="RefSeq" id="WP_111000184.1">
    <property type="nucleotide sequence ID" value="NZ_QKTW01000022.1"/>
</dbReference>
<feature type="transmembrane region" description="Helical" evidence="1">
    <location>
        <begin position="62"/>
        <end position="81"/>
    </location>
</feature>
<dbReference type="AlphaFoldDB" id="A0A2W2BVI5"/>
<comment type="caution">
    <text evidence="2">The sequence shown here is derived from an EMBL/GenBank/DDBJ whole genome shotgun (WGS) entry which is preliminary data.</text>
</comment>
<feature type="transmembrane region" description="Helical" evidence="1">
    <location>
        <begin position="93"/>
        <end position="112"/>
    </location>
</feature>
<organism evidence="2 3">
    <name type="scientific">Taibaiella soli</name>
    <dbReference type="NCBI Taxonomy" id="1649169"/>
    <lineage>
        <taxon>Bacteria</taxon>
        <taxon>Pseudomonadati</taxon>
        <taxon>Bacteroidota</taxon>
        <taxon>Chitinophagia</taxon>
        <taxon>Chitinophagales</taxon>
        <taxon>Chitinophagaceae</taxon>
        <taxon>Taibaiella</taxon>
    </lineage>
</organism>
<dbReference type="Proteomes" id="UP000248745">
    <property type="component" value="Unassembled WGS sequence"/>
</dbReference>
<dbReference type="EMBL" id="QKTW01000022">
    <property type="protein sequence ID" value="PZF71813.1"/>
    <property type="molecule type" value="Genomic_DNA"/>
</dbReference>
<evidence type="ECO:0000313" key="2">
    <source>
        <dbReference type="EMBL" id="PZF71813.1"/>
    </source>
</evidence>
<keyword evidence="3" id="KW-1185">Reference proteome</keyword>
<keyword evidence="1" id="KW-0472">Membrane</keyword>
<feature type="transmembrane region" description="Helical" evidence="1">
    <location>
        <begin position="15"/>
        <end position="33"/>
    </location>
</feature>